<feature type="transmembrane region" description="Helical" evidence="1">
    <location>
        <begin position="30"/>
        <end position="56"/>
    </location>
</feature>
<keyword evidence="1" id="KW-1133">Transmembrane helix</keyword>
<reference evidence="2" key="1">
    <citation type="journal article" date="2019" name="bioRxiv">
        <title>The Genome of the Zebra Mussel, Dreissena polymorpha: A Resource for Invasive Species Research.</title>
        <authorList>
            <person name="McCartney M.A."/>
            <person name="Auch B."/>
            <person name="Kono T."/>
            <person name="Mallez S."/>
            <person name="Zhang Y."/>
            <person name="Obille A."/>
            <person name="Becker A."/>
            <person name="Abrahante J.E."/>
            <person name="Garbe J."/>
            <person name="Badalamenti J.P."/>
            <person name="Herman A."/>
            <person name="Mangelson H."/>
            <person name="Liachko I."/>
            <person name="Sullivan S."/>
            <person name="Sone E.D."/>
            <person name="Koren S."/>
            <person name="Silverstein K.A.T."/>
            <person name="Beckman K.B."/>
            <person name="Gohl D.M."/>
        </authorList>
    </citation>
    <scope>NUCLEOTIDE SEQUENCE</scope>
    <source>
        <strain evidence="2">Duluth1</strain>
        <tissue evidence="2">Whole animal</tissue>
    </source>
</reference>
<reference evidence="2" key="2">
    <citation type="submission" date="2020-11" db="EMBL/GenBank/DDBJ databases">
        <authorList>
            <person name="McCartney M.A."/>
            <person name="Auch B."/>
            <person name="Kono T."/>
            <person name="Mallez S."/>
            <person name="Becker A."/>
            <person name="Gohl D.M."/>
            <person name="Silverstein K.A.T."/>
            <person name="Koren S."/>
            <person name="Bechman K.B."/>
            <person name="Herman A."/>
            <person name="Abrahante J.E."/>
            <person name="Garbe J."/>
        </authorList>
    </citation>
    <scope>NUCLEOTIDE SEQUENCE</scope>
    <source>
        <strain evidence="2">Duluth1</strain>
        <tissue evidence="2">Whole animal</tissue>
    </source>
</reference>
<proteinExistence type="predicted"/>
<organism evidence="2 3">
    <name type="scientific">Dreissena polymorpha</name>
    <name type="common">Zebra mussel</name>
    <name type="synonym">Mytilus polymorpha</name>
    <dbReference type="NCBI Taxonomy" id="45954"/>
    <lineage>
        <taxon>Eukaryota</taxon>
        <taxon>Metazoa</taxon>
        <taxon>Spiralia</taxon>
        <taxon>Lophotrochozoa</taxon>
        <taxon>Mollusca</taxon>
        <taxon>Bivalvia</taxon>
        <taxon>Autobranchia</taxon>
        <taxon>Heteroconchia</taxon>
        <taxon>Euheterodonta</taxon>
        <taxon>Imparidentia</taxon>
        <taxon>Neoheterodontei</taxon>
        <taxon>Myida</taxon>
        <taxon>Dreissenoidea</taxon>
        <taxon>Dreissenidae</taxon>
        <taxon>Dreissena</taxon>
    </lineage>
</organism>
<keyword evidence="1" id="KW-0472">Membrane</keyword>
<protein>
    <submittedName>
        <fullName evidence="2">Uncharacterized protein</fullName>
    </submittedName>
</protein>
<evidence type="ECO:0000313" key="3">
    <source>
        <dbReference type="Proteomes" id="UP000828390"/>
    </source>
</evidence>
<accession>A0A9D4BZL0</accession>
<name>A0A9D4BZL0_DREPO</name>
<gene>
    <name evidence="2" type="ORF">DPMN_073699</name>
</gene>
<keyword evidence="1" id="KW-0812">Transmembrane</keyword>
<evidence type="ECO:0000313" key="2">
    <source>
        <dbReference type="EMBL" id="KAH3713898.1"/>
    </source>
</evidence>
<comment type="caution">
    <text evidence="2">The sequence shown here is derived from an EMBL/GenBank/DDBJ whole genome shotgun (WGS) entry which is preliminary data.</text>
</comment>
<evidence type="ECO:0000256" key="1">
    <source>
        <dbReference type="SAM" id="Phobius"/>
    </source>
</evidence>
<sequence>MNIVLLLKACGWTSPVHVTLTMLNTLLVEIHILFIIVILMMAGVFGIIIIVCVYTFKYTPPTYQYFFLRLVWIDLKACNVRTRLLIVFLIYPFVFQPEAECKSHTIVHVFFVFASMFSTWMVDRKTPENLIPVFSRNNCVTHPLTQGFTELMEIMLYMPKD</sequence>
<dbReference type="EMBL" id="JAIWYP010000014">
    <property type="protein sequence ID" value="KAH3713898.1"/>
    <property type="molecule type" value="Genomic_DNA"/>
</dbReference>
<dbReference type="Proteomes" id="UP000828390">
    <property type="component" value="Unassembled WGS sequence"/>
</dbReference>
<dbReference type="AlphaFoldDB" id="A0A9D4BZL0"/>
<keyword evidence="3" id="KW-1185">Reference proteome</keyword>